<dbReference type="PANTHER" id="PTHR24559">
    <property type="entry name" value="TRANSPOSON TY3-I GAG-POL POLYPROTEIN"/>
    <property type="match status" value="1"/>
</dbReference>
<dbReference type="AlphaFoldDB" id="A0A5B6VXW4"/>
<gene>
    <name evidence="1" type="ORF">EPI10_024209</name>
</gene>
<dbReference type="Gene3D" id="3.10.10.10">
    <property type="entry name" value="HIV Type 1 Reverse Transcriptase, subunit A, domain 1"/>
    <property type="match status" value="1"/>
</dbReference>
<dbReference type="Gene3D" id="3.30.70.270">
    <property type="match status" value="1"/>
</dbReference>
<dbReference type="InterPro" id="IPR043502">
    <property type="entry name" value="DNA/RNA_pol_sf"/>
</dbReference>
<proteinExistence type="predicted"/>
<dbReference type="Proteomes" id="UP000325315">
    <property type="component" value="Unassembled WGS sequence"/>
</dbReference>
<evidence type="ECO:0000313" key="1">
    <source>
        <dbReference type="EMBL" id="KAA3473866.1"/>
    </source>
</evidence>
<name>A0A5B6VXW4_9ROSI</name>
<organism evidence="1 2">
    <name type="scientific">Gossypium australe</name>
    <dbReference type="NCBI Taxonomy" id="47621"/>
    <lineage>
        <taxon>Eukaryota</taxon>
        <taxon>Viridiplantae</taxon>
        <taxon>Streptophyta</taxon>
        <taxon>Embryophyta</taxon>
        <taxon>Tracheophyta</taxon>
        <taxon>Spermatophyta</taxon>
        <taxon>Magnoliopsida</taxon>
        <taxon>eudicotyledons</taxon>
        <taxon>Gunneridae</taxon>
        <taxon>Pentapetalae</taxon>
        <taxon>rosids</taxon>
        <taxon>malvids</taxon>
        <taxon>Malvales</taxon>
        <taxon>Malvaceae</taxon>
        <taxon>Malvoideae</taxon>
        <taxon>Gossypium</taxon>
    </lineage>
</organism>
<dbReference type="InterPro" id="IPR043128">
    <property type="entry name" value="Rev_trsase/Diguanyl_cyclase"/>
</dbReference>
<evidence type="ECO:0000313" key="2">
    <source>
        <dbReference type="Proteomes" id="UP000325315"/>
    </source>
</evidence>
<accession>A0A5B6VXW4</accession>
<dbReference type="PANTHER" id="PTHR24559:SF444">
    <property type="entry name" value="REVERSE TRANSCRIPTASE DOMAIN-CONTAINING PROTEIN"/>
    <property type="match status" value="1"/>
</dbReference>
<comment type="caution">
    <text evidence="1">The sequence shown here is derived from an EMBL/GenBank/DDBJ whole genome shotgun (WGS) entry which is preliminary data.</text>
</comment>
<dbReference type="EMBL" id="SMMG02000005">
    <property type="protein sequence ID" value="KAA3473866.1"/>
    <property type="molecule type" value="Genomic_DNA"/>
</dbReference>
<sequence>MDLLDPLNKLNVKNKYLLPRIDNLFDQFCGATMFSKIDLRFGYYQLKVKEVDMPKTAFKT</sequence>
<keyword evidence="2" id="KW-1185">Reference proteome</keyword>
<dbReference type="InterPro" id="IPR053134">
    <property type="entry name" value="RNA-dir_DNA_polymerase"/>
</dbReference>
<reference evidence="2" key="1">
    <citation type="journal article" date="2019" name="Plant Biotechnol. J.">
        <title>Genome sequencing of the Australian wild diploid species Gossypium australe highlights disease resistance and delayed gland morphogenesis.</title>
        <authorList>
            <person name="Cai Y."/>
            <person name="Cai X."/>
            <person name="Wang Q."/>
            <person name="Wang P."/>
            <person name="Zhang Y."/>
            <person name="Cai C."/>
            <person name="Xu Y."/>
            <person name="Wang K."/>
            <person name="Zhou Z."/>
            <person name="Wang C."/>
            <person name="Geng S."/>
            <person name="Li B."/>
            <person name="Dong Q."/>
            <person name="Hou Y."/>
            <person name="Wang H."/>
            <person name="Ai P."/>
            <person name="Liu Z."/>
            <person name="Yi F."/>
            <person name="Sun M."/>
            <person name="An G."/>
            <person name="Cheng J."/>
            <person name="Zhang Y."/>
            <person name="Shi Q."/>
            <person name="Xie Y."/>
            <person name="Shi X."/>
            <person name="Chang Y."/>
            <person name="Huang F."/>
            <person name="Chen Y."/>
            <person name="Hong S."/>
            <person name="Mi L."/>
            <person name="Sun Q."/>
            <person name="Zhang L."/>
            <person name="Zhou B."/>
            <person name="Peng R."/>
            <person name="Zhang X."/>
            <person name="Liu F."/>
        </authorList>
    </citation>
    <scope>NUCLEOTIDE SEQUENCE [LARGE SCALE GENOMIC DNA]</scope>
    <source>
        <strain evidence="2">cv. PA1801</strain>
    </source>
</reference>
<dbReference type="OrthoDB" id="415724at2759"/>
<dbReference type="SUPFAM" id="SSF56672">
    <property type="entry name" value="DNA/RNA polymerases"/>
    <property type="match status" value="1"/>
</dbReference>
<protein>
    <submittedName>
        <fullName evidence="1">DNA/RNA polymerases superfamily protein</fullName>
    </submittedName>
</protein>